<sequence length="170" mass="18961">MSYKFDRCRVARDAACYGPVRLIARRDAAQQWHIGVAAHRSRTASWRWSATSVASQRAPRPPLCAARSQPWVLAASVPVAHSYATTMAAPTVQAQPLSAPAAPKKSIYPPILIECLPNYVHHLGRISQLLGRPANARAYGKGYRISPDAEEYRVVQRYLLDLEKEDRRIS</sequence>
<dbReference type="EMBL" id="CAJOBZ010000031">
    <property type="protein sequence ID" value="CAF4889623.1"/>
    <property type="molecule type" value="Genomic_DNA"/>
</dbReference>
<dbReference type="OrthoDB" id="6379801at2759"/>
<evidence type="ECO:0000313" key="2">
    <source>
        <dbReference type="Proteomes" id="UP000663880"/>
    </source>
</evidence>
<proteinExistence type="predicted"/>
<keyword evidence="2" id="KW-1185">Reference proteome</keyword>
<name>A0A821UGG3_9NEOP</name>
<gene>
    <name evidence="1" type="ORF">PMACD_LOCUS10341</name>
</gene>
<evidence type="ECO:0000313" key="1">
    <source>
        <dbReference type="EMBL" id="CAF4889623.1"/>
    </source>
</evidence>
<protein>
    <submittedName>
        <fullName evidence="1">Uncharacterized protein</fullName>
    </submittedName>
</protein>
<accession>A0A821UGG3</accession>
<comment type="caution">
    <text evidence="1">The sequence shown here is derived from an EMBL/GenBank/DDBJ whole genome shotgun (WGS) entry which is preliminary data.</text>
</comment>
<organism evidence="1 2">
    <name type="scientific">Pieris macdunnoughi</name>
    <dbReference type="NCBI Taxonomy" id="345717"/>
    <lineage>
        <taxon>Eukaryota</taxon>
        <taxon>Metazoa</taxon>
        <taxon>Ecdysozoa</taxon>
        <taxon>Arthropoda</taxon>
        <taxon>Hexapoda</taxon>
        <taxon>Insecta</taxon>
        <taxon>Pterygota</taxon>
        <taxon>Neoptera</taxon>
        <taxon>Endopterygota</taxon>
        <taxon>Lepidoptera</taxon>
        <taxon>Glossata</taxon>
        <taxon>Ditrysia</taxon>
        <taxon>Papilionoidea</taxon>
        <taxon>Pieridae</taxon>
        <taxon>Pierinae</taxon>
        <taxon>Pieris</taxon>
    </lineage>
</organism>
<reference evidence="1" key="1">
    <citation type="submission" date="2021-02" db="EMBL/GenBank/DDBJ databases">
        <authorList>
            <person name="Steward A R."/>
        </authorList>
    </citation>
    <scope>NUCLEOTIDE SEQUENCE</scope>
</reference>
<dbReference type="AlphaFoldDB" id="A0A821UGG3"/>
<dbReference type="Proteomes" id="UP000663880">
    <property type="component" value="Unassembled WGS sequence"/>
</dbReference>